<name>A0ACC6T3B8_9HYPH</name>
<sequence>MTAARRRYEIREKNRHGNYIWYFRRPGQIRTRLPGDYNSREYIKAYNDAFAGTFVVQAVGRPAAHSLAWLINQYRQSAHYKGLRPTTRRARESIFARLVEKSGTQPFRAIKRHHLQSAMDAKADTPFAANNGLKAIRKLFEWAVSAGHIDHNPCDGVKPIKAKTDGFHSWTVDEVEQFRKHHDVGTRARLALDIMLFCGLRRGDLVRVGPQHVRDGVITLRTSKTGTTVYLTIWPELQRSIDSTKTGDLAFVVTSYGKPFGSAESFGTWFAKRCDDAGLPKVCRAHGLRKAGATIAADNGATAHELCAMYGWSKLATAEIYTKEADRKRLSKAAGERIANASVIMGSVAAAYPLQA</sequence>
<reference evidence="1 2" key="1">
    <citation type="journal article" date="2024" name="Proc. Natl. Acad. Sci. U.S.A.">
        <title>The evolutionary genomics of adaptation to stress in wild rhizobium bacteria.</title>
        <authorList>
            <person name="Kehlet-Delgado H."/>
            <person name="Montoya A.P."/>
            <person name="Jensen K.T."/>
            <person name="Wendlandt C.E."/>
            <person name="Dexheimer C."/>
            <person name="Roberts M."/>
            <person name="Torres Martinez L."/>
            <person name="Friesen M.L."/>
            <person name="Griffitts J.S."/>
            <person name="Porter S.S."/>
        </authorList>
    </citation>
    <scope>NUCLEOTIDE SEQUENCE [LARGE SCALE GENOMIC DNA]</scope>
    <source>
        <strain evidence="1 2">M0468</strain>
    </source>
</reference>
<dbReference type="EMBL" id="JAMYRI010000012">
    <property type="protein sequence ID" value="MER9286407.1"/>
    <property type="molecule type" value="Genomic_DNA"/>
</dbReference>
<comment type="caution">
    <text evidence="1">The sequence shown here is derived from an EMBL/GenBank/DDBJ whole genome shotgun (WGS) entry which is preliminary data.</text>
</comment>
<accession>A0ACC6T3B8</accession>
<gene>
    <name evidence="1" type="ORF">NKI81_20985</name>
</gene>
<proteinExistence type="predicted"/>
<protein>
    <submittedName>
        <fullName evidence="1">Tyrosine-type recombinase/integrase</fullName>
    </submittedName>
</protein>
<keyword evidence="2" id="KW-1185">Reference proteome</keyword>
<dbReference type="Proteomes" id="UP001480082">
    <property type="component" value="Unassembled WGS sequence"/>
</dbReference>
<evidence type="ECO:0000313" key="1">
    <source>
        <dbReference type="EMBL" id="MER9286407.1"/>
    </source>
</evidence>
<organism evidence="1 2">
    <name type="scientific">Mesorhizobium australicum</name>
    <dbReference type="NCBI Taxonomy" id="536018"/>
    <lineage>
        <taxon>Bacteria</taxon>
        <taxon>Pseudomonadati</taxon>
        <taxon>Pseudomonadota</taxon>
        <taxon>Alphaproteobacteria</taxon>
        <taxon>Hyphomicrobiales</taxon>
        <taxon>Phyllobacteriaceae</taxon>
        <taxon>Mesorhizobium</taxon>
    </lineage>
</organism>
<evidence type="ECO:0000313" key="2">
    <source>
        <dbReference type="Proteomes" id="UP001480082"/>
    </source>
</evidence>